<keyword evidence="1" id="KW-0812">Transmembrane</keyword>
<keyword evidence="1" id="KW-1133">Transmembrane helix</keyword>
<dbReference type="EMBL" id="GL983771">
    <property type="protein sequence ID" value="EGR32154.1"/>
    <property type="molecule type" value="Genomic_DNA"/>
</dbReference>
<evidence type="ECO:0000313" key="3">
    <source>
        <dbReference type="Proteomes" id="UP000008983"/>
    </source>
</evidence>
<dbReference type="AlphaFoldDB" id="G0QRK0"/>
<dbReference type="Proteomes" id="UP000008983">
    <property type="component" value="Unassembled WGS sequence"/>
</dbReference>
<feature type="transmembrane region" description="Helical" evidence="1">
    <location>
        <begin position="78"/>
        <end position="97"/>
    </location>
</feature>
<dbReference type="RefSeq" id="XP_004035640.1">
    <property type="nucleotide sequence ID" value="XM_004035592.1"/>
</dbReference>
<evidence type="ECO:0000313" key="2">
    <source>
        <dbReference type="EMBL" id="EGR32154.1"/>
    </source>
</evidence>
<sequence length="109" mass="13320">MNITGLRHIPLNQDHLVQGSRVSLRNYHDHMSYERGFIQHSRSPNNQLINYHFLFGGFRTYILQRFLVQTIYRRNVRIFWFPVLLGYTFCCVTMRMYDNACYDYFYFSD</sequence>
<accession>G0QRK0</accession>
<dbReference type="GeneID" id="14908313"/>
<dbReference type="OrthoDB" id="308016at2759"/>
<gene>
    <name evidence="2" type="ORF">IMG5_094500</name>
</gene>
<protein>
    <recommendedName>
        <fullName evidence="4">Transmembrane protein</fullName>
    </recommendedName>
</protein>
<reference evidence="2 3" key="1">
    <citation type="submission" date="2011-07" db="EMBL/GenBank/DDBJ databases">
        <authorList>
            <person name="Coyne R."/>
            <person name="Brami D."/>
            <person name="Johnson J."/>
            <person name="Hostetler J."/>
            <person name="Hannick L."/>
            <person name="Clark T."/>
            <person name="Cassidy-Hanley D."/>
            <person name="Inman J."/>
        </authorList>
    </citation>
    <scope>NUCLEOTIDE SEQUENCE [LARGE SCALE GENOMIC DNA]</scope>
    <source>
        <strain evidence="2 3">G5</strain>
    </source>
</reference>
<dbReference type="InParanoid" id="G0QRK0"/>
<proteinExistence type="predicted"/>
<keyword evidence="3" id="KW-1185">Reference proteome</keyword>
<dbReference type="STRING" id="857967.G0QRK0"/>
<dbReference type="eggNOG" id="ENOG502SQEA">
    <property type="taxonomic scope" value="Eukaryota"/>
</dbReference>
<keyword evidence="1" id="KW-0472">Membrane</keyword>
<organism evidence="2 3">
    <name type="scientific">Ichthyophthirius multifiliis</name>
    <name type="common">White spot disease agent</name>
    <name type="synonym">Ich</name>
    <dbReference type="NCBI Taxonomy" id="5932"/>
    <lineage>
        <taxon>Eukaryota</taxon>
        <taxon>Sar</taxon>
        <taxon>Alveolata</taxon>
        <taxon>Ciliophora</taxon>
        <taxon>Intramacronucleata</taxon>
        <taxon>Oligohymenophorea</taxon>
        <taxon>Hymenostomatida</taxon>
        <taxon>Ophryoglenina</taxon>
        <taxon>Ichthyophthirius</taxon>
    </lineage>
</organism>
<evidence type="ECO:0008006" key="4">
    <source>
        <dbReference type="Google" id="ProtNLM"/>
    </source>
</evidence>
<name>G0QRK0_ICHMU</name>
<evidence type="ECO:0000256" key="1">
    <source>
        <dbReference type="SAM" id="Phobius"/>
    </source>
</evidence>
<dbReference type="OMA" id="ANQYINF"/>